<evidence type="ECO:0000313" key="2">
    <source>
        <dbReference type="EMBL" id="AXO24117.1"/>
    </source>
</evidence>
<evidence type="ECO:0000313" key="3">
    <source>
        <dbReference type="Proteomes" id="UP000259236"/>
    </source>
</evidence>
<accession>A0A3B6XA32</accession>
<sequence>MRPFLTRPAEAHPQVLIIALATQDALPLRSHSSNLFPDCGTDTDETPSDPSSTTKDARSLSSYDQPLVAEEVNCEGTSGRRHRHLVGGNVLHLEGHWSPRRGRAVGHHRCGHIRSHNHGGKDDRIHQRKPHRVSRQQNHALLLGR</sequence>
<protein>
    <submittedName>
        <fullName evidence="2">Uncharacterized protein</fullName>
    </submittedName>
</protein>
<dbReference type="AlphaFoldDB" id="A0A3B6XA32"/>
<feature type="region of interest" description="Disordered" evidence="1">
    <location>
        <begin position="113"/>
        <end position="145"/>
    </location>
</feature>
<dbReference type="EMBL" id="CP029332">
    <property type="protein sequence ID" value="AXO24117.1"/>
    <property type="molecule type" value="Genomic_DNA"/>
</dbReference>
<evidence type="ECO:0000256" key="1">
    <source>
        <dbReference type="SAM" id="MobiDB-lite"/>
    </source>
</evidence>
<reference evidence="2 3" key="1">
    <citation type="submission" date="2018-05" db="EMBL/GenBank/DDBJ databases">
        <title>Sequencing and annotation of Mycobacterium avium strain 109 (MAC109).</title>
        <authorList>
            <person name="Matern W.M."/>
            <person name="Bader J.S."/>
            <person name="Karakousis P.C."/>
        </authorList>
    </citation>
    <scope>NUCLEOTIDE SEQUENCE [LARGE SCALE GENOMIC DNA]</scope>
    <source>
        <strain evidence="2 3">MAC109</strain>
    </source>
</reference>
<organism evidence="2 3">
    <name type="scientific">Mycobacterium avium subsp. hominissuis</name>
    <dbReference type="NCBI Taxonomy" id="439334"/>
    <lineage>
        <taxon>Bacteria</taxon>
        <taxon>Bacillati</taxon>
        <taxon>Actinomycetota</taxon>
        <taxon>Actinomycetes</taxon>
        <taxon>Mycobacteriales</taxon>
        <taxon>Mycobacteriaceae</taxon>
        <taxon>Mycobacterium</taxon>
        <taxon>Mycobacterium avium complex (MAC)</taxon>
    </lineage>
</organism>
<feature type="region of interest" description="Disordered" evidence="1">
    <location>
        <begin position="36"/>
        <end position="66"/>
    </location>
</feature>
<name>A0A3B6XA32_MYCAV</name>
<dbReference type="Proteomes" id="UP000259236">
    <property type="component" value="Chromosome"/>
</dbReference>
<proteinExistence type="predicted"/>
<gene>
    <name evidence="2" type="ORF">DFS55_17205</name>
</gene>